<dbReference type="AlphaFoldDB" id="A0A3B0UBS0"/>
<proteinExistence type="inferred from homology"/>
<dbReference type="PANTHER" id="PTHR42921:SF1">
    <property type="entry name" value="ACETOACETYL-COA SYNTHETASE"/>
    <property type="match status" value="1"/>
</dbReference>
<organism evidence="6">
    <name type="scientific">hydrothermal vent metagenome</name>
    <dbReference type="NCBI Taxonomy" id="652676"/>
    <lineage>
        <taxon>unclassified sequences</taxon>
        <taxon>metagenomes</taxon>
        <taxon>ecological metagenomes</taxon>
    </lineage>
</organism>
<dbReference type="NCBIfam" id="NF002937">
    <property type="entry name" value="PRK03584.1"/>
    <property type="match status" value="1"/>
</dbReference>
<keyword evidence="4" id="KW-0067">ATP-binding</keyword>
<dbReference type="InterPro" id="IPR005914">
    <property type="entry name" value="Acac_CoA_synth"/>
</dbReference>
<dbReference type="Pfam" id="PF00501">
    <property type="entry name" value="AMP-binding"/>
    <property type="match status" value="1"/>
</dbReference>
<sequence length="479" mass="54133">FGMSSVVDRFAQIEPKVLITVDGYRYGGKTFNRIEEIEQIIQQLPSLKEVVLIPYLNFNSTISFTNTTNWAKINMAIRTPLSFTRIEFNEPIWVLYSSGTTGKPKAITHSVGGVLLEHLKYLTFHNDVKSGERYFWYTTTGWMMWNYMQASLLCGATIVLYDGSPAYPEISAMWQFIEEAKITHFGTSAGFISASFSANVTPSKTFNLSSLRSIGSTGSPLSPENFDWIYQEVKPDVWLASISGGTDVCSAFVGGNPLLPVYSGEIQCRALGCKLKAYNEAGQPVLKQMGEMVITKPMPSMPIFFWGDADYKKYTESYFEMYPGIWRHGDWIEITKRNSVIIYGRSDSTLNRGGIRIGTSEIYRAVESLDYIKDSLVIYLDKDKQDYMPLFVVLKDGLNLKDGIIKTIKTTIRKAYTPRHVPDKIIQITEVPYTISGKKMETPIKKILLGQPTEKVVSKDAMRNPEAIEFFVNLKNTSR</sequence>
<name>A0A3B0UBS0_9ZZZZ</name>
<dbReference type="PROSITE" id="PS00455">
    <property type="entry name" value="AMP_BINDING"/>
    <property type="match status" value="1"/>
</dbReference>
<dbReference type="Gene3D" id="3.40.50.12780">
    <property type="entry name" value="N-terminal domain of ligase-like"/>
    <property type="match status" value="1"/>
</dbReference>
<dbReference type="EMBL" id="UOES01000405">
    <property type="protein sequence ID" value="VAW28451.1"/>
    <property type="molecule type" value="Genomic_DNA"/>
</dbReference>
<dbReference type="InterPro" id="IPR000873">
    <property type="entry name" value="AMP-dep_synth/lig_dom"/>
</dbReference>
<protein>
    <submittedName>
        <fullName evidence="6">Acetoacetyl-CoA synthetase</fullName>
        <ecNumber evidence="6">6.2.1.16</ecNumber>
    </submittedName>
</protein>
<dbReference type="InterPro" id="IPR020845">
    <property type="entry name" value="AMP-binding_CS"/>
</dbReference>
<gene>
    <name evidence="6" type="ORF">MNBD_BACTEROID06-1627</name>
</gene>
<evidence type="ECO:0000256" key="4">
    <source>
        <dbReference type="ARBA" id="ARBA00022840"/>
    </source>
</evidence>
<evidence type="ECO:0000256" key="3">
    <source>
        <dbReference type="ARBA" id="ARBA00022741"/>
    </source>
</evidence>
<comment type="similarity">
    <text evidence="1">Belongs to the ATP-dependent AMP-binding enzyme family.</text>
</comment>
<dbReference type="GO" id="GO:0030729">
    <property type="term" value="F:acetoacetate-CoA ligase activity"/>
    <property type="evidence" value="ECO:0007669"/>
    <property type="project" value="UniProtKB-EC"/>
</dbReference>
<dbReference type="EC" id="6.2.1.16" evidence="6"/>
<feature type="domain" description="AMP-dependent synthetase/ligase" evidence="5">
    <location>
        <begin position="9"/>
        <end position="297"/>
    </location>
</feature>
<evidence type="ECO:0000256" key="1">
    <source>
        <dbReference type="ARBA" id="ARBA00006432"/>
    </source>
</evidence>
<evidence type="ECO:0000259" key="5">
    <source>
        <dbReference type="Pfam" id="PF00501"/>
    </source>
</evidence>
<dbReference type="GO" id="GO:0005524">
    <property type="term" value="F:ATP binding"/>
    <property type="evidence" value="ECO:0007669"/>
    <property type="project" value="UniProtKB-KW"/>
</dbReference>
<evidence type="ECO:0000313" key="6">
    <source>
        <dbReference type="EMBL" id="VAW28451.1"/>
    </source>
</evidence>
<accession>A0A3B0UBS0</accession>
<dbReference type="NCBIfam" id="TIGR01217">
    <property type="entry name" value="ac_ac_CoA_syn"/>
    <property type="match status" value="1"/>
</dbReference>
<reference evidence="6" key="1">
    <citation type="submission" date="2018-06" db="EMBL/GenBank/DDBJ databases">
        <authorList>
            <person name="Zhirakovskaya E."/>
        </authorList>
    </citation>
    <scope>NUCLEOTIDE SEQUENCE</scope>
</reference>
<dbReference type="Gene3D" id="3.30.300.30">
    <property type="match status" value="1"/>
</dbReference>
<dbReference type="GO" id="GO:0006629">
    <property type="term" value="P:lipid metabolic process"/>
    <property type="evidence" value="ECO:0007669"/>
    <property type="project" value="InterPro"/>
</dbReference>
<dbReference type="SUPFAM" id="SSF56801">
    <property type="entry name" value="Acetyl-CoA synthetase-like"/>
    <property type="match status" value="1"/>
</dbReference>
<feature type="non-terminal residue" evidence="6">
    <location>
        <position position="1"/>
    </location>
</feature>
<dbReference type="InterPro" id="IPR042099">
    <property type="entry name" value="ANL_N_sf"/>
</dbReference>
<keyword evidence="3" id="KW-0547">Nucleotide-binding</keyword>
<dbReference type="InterPro" id="IPR045851">
    <property type="entry name" value="AMP-bd_C_sf"/>
</dbReference>
<keyword evidence="2 6" id="KW-0436">Ligase</keyword>
<dbReference type="PANTHER" id="PTHR42921">
    <property type="entry name" value="ACETOACETYL-COA SYNTHETASE"/>
    <property type="match status" value="1"/>
</dbReference>
<evidence type="ECO:0000256" key="2">
    <source>
        <dbReference type="ARBA" id="ARBA00022598"/>
    </source>
</evidence>